<evidence type="ECO:0000313" key="8">
    <source>
        <dbReference type="Proteomes" id="UP000249842"/>
    </source>
</evidence>
<keyword evidence="3 6" id="KW-0812">Transmembrane</keyword>
<feature type="transmembrane region" description="Helical" evidence="6">
    <location>
        <begin position="473"/>
        <end position="492"/>
    </location>
</feature>
<dbReference type="Gene3D" id="1.20.1740.10">
    <property type="entry name" value="Amino acid/polyamine transporter I"/>
    <property type="match status" value="1"/>
</dbReference>
<reference evidence="8" key="1">
    <citation type="submission" date="2018-05" db="EMBL/GenBank/DDBJ databases">
        <authorList>
            <person name="Li X."/>
        </authorList>
    </citation>
    <scope>NUCLEOTIDE SEQUENCE [LARGE SCALE GENOMIC DNA]</scope>
    <source>
        <strain evidence="8">HKS-05</strain>
    </source>
</reference>
<feature type="transmembrane region" description="Helical" evidence="6">
    <location>
        <begin position="276"/>
        <end position="300"/>
    </location>
</feature>
<sequence>MTPAPRARGLTARKTVAGLQADAMSHGLKRTLGPIQLMLLGVGCILGAGIYVMTGTAAANFAGPAVVLSFIIAGVTCGLTALCYAELASAMPVAGSSYSYCYAALGEVFAWILGWLLMLEYGLAASTLAVGFSGYFASLAHGFGVAIPAALITPTIHAAAQGAAHAGATANVVAVGAILAVTVVLVLGVSESARVNAVLVAVKLLVLAAFVAMGVGAIQPHNWTPFIPPNEGGFVYGWAGVFRGASILFFAYLGFETVSTAGSETRDPQKAMPIGILGALIICTIVYIVVAVVLTGVVPFRELGVSDPIAIAADRMGRPQMAMLIKLGALVGLASVLLVNGYGQSRVAFAMARDGLLPGLFARLHRRFRTPHLAIVILGLVSAVLAAMFPLALLADLVSLGTALAFSIVCISLMWLRATQPDLPRPFRVPFGGMKVGPIWIGVIPVGALVMCWVMIVPVSVDLISKAGAGNPAPMIFLVVYAAAGAAVYLLYGRRKSRVQGDPLAATHDLLKEAGGAS</sequence>
<dbReference type="Pfam" id="PF13520">
    <property type="entry name" value="AA_permease_2"/>
    <property type="match status" value="1"/>
</dbReference>
<gene>
    <name evidence="7" type="ORF">DJ021_10590</name>
</gene>
<evidence type="ECO:0000256" key="6">
    <source>
        <dbReference type="SAM" id="Phobius"/>
    </source>
</evidence>
<feature type="transmembrane region" description="Helical" evidence="6">
    <location>
        <begin position="108"/>
        <end position="132"/>
    </location>
</feature>
<dbReference type="PIRSF" id="PIRSF006060">
    <property type="entry name" value="AA_transporter"/>
    <property type="match status" value="1"/>
</dbReference>
<comment type="subcellular location">
    <subcellularLocation>
        <location evidence="1">Membrane</location>
        <topology evidence="1">Multi-pass membrane protein</topology>
    </subcellularLocation>
</comment>
<protein>
    <submittedName>
        <fullName evidence="7">Amino acid permease</fullName>
    </submittedName>
</protein>
<proteinExistence type="predicted"/>
<feature type="transmembrane region" description="Helical" evidence="6">
    <location>
        <begin position="35"/>
        <end position="53"/>
    </location>
</feature>
<accession>A0A328B2R7</accession>
<keyword evidence="4 6" id="KW-1133">Transmembrane helix</keyword>
<evidence type="ECO:0000256" key="2">
    <source>
        <dbReference type="ARBA" id="ARBA00022448"/>
    </source>
</evidence>
<dbReference type="OrthoDB" id="9804700at2"/>
<keyword evidence="5 6" id="KW-0472">Membrane</keyword>
<keyword evidence="2" id="KW-0813">Transport</keyword>
<evidence type="ECO:0000256" key="3">
    <source>
        <dbReference type="ARBA" id="ARBA00022692"/>
    </source>
</evidence>
<feature type="transmembrane region" description="Helical" evidence="6">
    <location>
        <begin position="373"/>
        <end position="394"/>
    </location>
</feature>
<dbReference type="GO" id="GO:0016020">
    <property type="term" value="C:membrane"/>
    <property type="evidence" value="ECO:0007669"/>
    <property type="project" value="UniProtKB-SubCell"/>
</dbReference>
<feature type="transmembrane region" description="Helical" evidence="6">
    <location>
        <begin position="400"/>
        <end position="418"/>
    </location>
</feature>
<dbReference type="GO" id="GO:0015171">
    <property type="term" value="F:amino acid transmembrane transporter activity"/>
    <property type="evidence" value="ECO:0007669"/>
    <property type="project" value="TreeGrafter"/>
</dbReference>
<keyword evidence="8" id="KW-1185">Reference proteome</keyword>
<feature type="transmembrane region" description="Helical" evidence="6">
    <location>
        <begin position="166"/>
        <end position="188"/>
    </location>
</feature>
<name>A0A328B2R7_9CAUL</name>
<organism evidence="7 8">
    <name type="scientific">Phenylobacterium hankyongense</name>
    <dbReference type="NCBI Taxonomy" id="1813876"/>
    <lineage>
        <taxon>Bacteria</taxon>
        <taxon>Pseudomonadati</taxon>
        <taxon>Pseudomonadota</taxon>
        <taxon>Alphaproteobacteria</taxon>
        <taxon>Caulobacterales</taxon>
        <taxon>Caulobacteraceae</taxon>
        <taxon>Phenylobacterium</taxon>
    </lineage>
</organism>
<evidence type="ECO:0000313" key="7">
    <source>
        <dbReference type="EMBL" id="RAK60216.1"/>
    </source>
</evidence>
<feature type="transmembrane region" description="Helical" evidence="6">
    <location>
        <begin position="139"/>
        <end position="160"/>
    </location>
</feature>
<dbReference type="AlphaFoldDB" id="A0A328B2R7"/>
<feature type="transmembrane region" description="Helical" evidence="6">
    <location>
        <begin position="65"/>
        <end position="88"/>
    </location>
</feature>
<evidence type="ECO:0000256" key="1">
    <source>
        <dbReference type="ARBA" id="ARBA00004141"/>
    </source>
</evidence>
<feature type="transmembrane region" description="Helical" evidence="6">
    <location>
        <begin position="439"/>
        <end position="461"/>
    </location>
</feature>
<feature type="transmembrane region" description="Helical" evidence="6">
    <location>
        <begin position="320"/>
        <end position="343"/>
    </location>
</feature>
<evidence type="ECO:0000256" key="5">
    <source>
        <dbReference type="ARBA" id="ARBA00023136"/>
    </source>
</evidence>
<dbReference type="EMBL" id="QFYP01000001">
    <property type="protein sequence ID" value="RAK60216.1"/>
    <property type="molecule type" value="Genomic_DNA"/>
</dbReference>
<comment type="caution">
    <text evidence="7">The sequence shown here is derived from an EMBL/GenBank/DDBJ whole genome shotgun (WGS) entry which is preliminary data.</text>
</comment>
<dbReference type="PANTHER" id="PTHR43243:SF4">
    <property type="entry name" value="CATIONIC AMINO ACID TRANSPORTER 4"/>
    <property type="match status" value="1"/>
</dbReference>
<dbReference type="PANTHER" id="PTHR43243">
    <property type="entry name" value="INNER MEMBRANE TRANSPORTER YGJI-RELATED"/>
    <property type="match status" value="1"/>
</dbReference>
<dbReference type="RefSeq" id="WP_111457509.1">
    <property type="nucleotide sequence ID" value="NZ_QFYP01000001.1"/>
</dbReference>
<dbReference type="Proteomes" id="UP000249842">
    <property type="component" value="Unassembled WGS sequence"/>
</dbReference>
<dbReference type="InterPro" id="IPR002293">
    <property type="entry name" value="AA/rel_permease1"/>
</dbReference>
<feature type="transmembrane region" description="Helical" evidence="6">
    <location>
        <begin position="235"/>
        <end position="255"/>
    </location>
</feature>
<evidence type="ECO:0000256" key="4">
    <source>
        <dbReference type="ARBA" id="ARBA00022989"/>
    </source>
</evidence>
<feature type="transmembrane region" description="Helical" evidence="6">
    <location>
        <begin position="195"/>
        <end position="215"/>
    </location>
</feature>